<keyword evidence="1" id="KW-0472">Membrane</keyword>
<feature type="transmembrane region" description="Helical" evidence="1">
    <location>
        <begin position="163"/>
        <end position="190"/>
    </location>
</feature>
<name>R7U1N7_CAPTE</name>
<reference evidence="3 5" key="2">
    <citation type="journal article" date="2013" name="Nature">
        <title>Insights into bilaterian evolution from three spiralian genomes.</title>
        <authorList>
            <person name="Simakov O."/>
            <person name="Marletaz F."/>
            <person name="Cho S.J."/>
            <person name="Edsinger-Gonzales E."/>
            <person name="Havlak P."/>
            <person name="Hellsten U."/>
            <person name="Kuo D.H."/>
            <person name="Larsson T."/>
            <person name="Lv J."/>
            <person name="Arendt D."/>
            <person name="Savage R."/>
            <person name="Osoegawa K."/>
            <person name="de Jong P."/>
            <person name="Grimwood J."/>
            <person name="Chapman J.A."/>
            <person name="Shapiro H."/>
            <person name="Aerts A."/>
            <person name="Otillar R.P."/>
            <person name="Terry A.Y."/>
            <person name="Boore J.L."/>
            <person name="Grigoriev I.V."/>
            <person name="Lindberg D.R."/>
            <person name="Seaver E.C."/>
            <person name="Weisblat D.A."/>
            <person name="Putnam N.H."/>
            <person name="Rokhsar D.S."/>
        </authorList>
    </citation>
    <scope>NUCLEOTIDE SEQUENCE</scope>
    <source>
        <strain evidence="3 5">I ESC-2004</strain>
    </source>
</reference>
<keyword evidence="1" id="KW-1133">Transmembrane helix</keyword>
<evidence type="ECO:0000256" key="1">
    <source>
        <dbReference type="SAM" id="Phobius"/>
    </source>
</evidence>
<feature type="chain" id="PRO_5008787568" description="Protein quiver" evidence="2">
    <location>
        <begin position="22"/>
        <end position="243"/>
    </location>
</feature>
<accession>R7U1N7</accession>
<evidence type="ECO:0000313" key="3">
    <source>
        <dbReference type="EMBL" id="ELT99879.1"/>
    </source>
</evidence>
<keyword evidence="2" id="KW-0732">Signal</keyword>
<feature type="signal peptide" evidence="2">
    <location>
        <begin position="1"/>
        <end position="21"/>
    </location>
</feature>
<dbReference type="Proteomes" id="UP000014760">
    <property type="component" value="Unassembled WGS sequence"/>
</dbReference>
<keyword evidence="5" id="KW-1185">Reference proteome</keyword>
<evidence type="ECO:0008006" key="6">
    <source>
        <dbReference type="Google" id="ProtNLM"/>
    </source>
</evidence>
<protein>
    <recommendedName>
        <fullName evidence="6">Protein quiver</fullName>
    </recommendedName>
</protein>
<sequence>MGTNHVILLAFLACVISSVWAMECYKCSDFEVEASNPLLKDLIEGKSSPECKWGLGSPTVSCASNAVCGLVKGSVEAHSFLGHFKMKTYVRDCVEAMPDGCISELNDATNIINGVLEVALAFVSKLGSLNIDANLCSCSFDMCNPDPCDDGEVNFFNLTCLNVWILVGAGAGLFLLILSCCICCCCCCCCKKRNTGHGVVIMSGGPPGYTGVVMASSVPNGVQVDTNDGGLVNPMYGNTNVSK</sequence>
<dbReference type="EMBL" id="KB306425">
    <property type="protein sequence ID" value="ELT99879.1"/>
    <property type="molecule type" value="Genomic_DNA"/>
</dbReference>
<dbReference type="EMBL" id="AMQN01009861">
    <property type="status" value="NOT_ANNOTATED_CDS"/>
    <property type="molecule type" value="Genomic_DNA"/>
</dbReference>
<evidence type="ECO:0000313" key="4">
    <source>
        <dbReference type="EnsemblMetazoa" id="CapteP225146"/>
    </source>
</evidence>
<gene>
    <name evidence="3" type="ORF">CAPTEDRAFT_225146</name>
</gene>
<organism evidence="3">
    <name type="scientific">Capitella teleta</name>
    <name type="common">Polychaete worm</name>
    <dbReference type="NCBI Taxonomy" id="283909"/>
    <lineage>
        <taxon>Eukaryota</taxon>
        <taxon>Metazoa</taxon>
        <taxon>Spiralia</taxon>
        <taxon>Lophotrochozoa</taxon>
        <taxon>Annelida</taxon>
        <taxon>Polychaeta</taxon>
        <taxon>Sedentaria</taxon>
        <taxon>Scolecida</taxon>
        <taxon>Capitellidae</taxon>
        <taxon>Capitella</taxon>
    </lineage>
</organism>
<keyword evidence="1" id="KW-0812">Transmembrane</keyword>
<reference evidence="4" key="3">
    <citation type="submission" date="2015-06" db="UniProtKB">
        <authorList>
            <consortium name="EnsemblMetazoa"/>
        </authorList>
    </citation>
    <scope>IDENTIFICATION</scope>
</reference>
<dbReference type="AlphaFoldDB" id="R7U1N7"/>
<reference evidence="5" key="1">
    <citation type="submission" date="2012-12" db="EMBL/GenBank/DDBJ databases">
        <authorList>
            <person name="Hellsten U."/>
            <person name="Grimwood J."/>
            <person name="Chapman J.A."/>
            <person name="Shapiro H."/>
            <person name="Aerts A."/>
            <person name="Otillar R.P."/>
            <person name="Terry A.Y."/>
            <person name="Boore J.L."/>
            <person name="Simakov O."/>
            <person name="Marletaz F."/>
            <person name="Cho S.-J."/>
            <person name="Edsinger-Gonzales E."/>
            <person name="Havlak P."/>
            <person name="Kuo D.-H."/>
            <person name="Larsson T."/>
            <person name="Lv J."/>
            <person name="Arendt D."/>
            <person name="Savage R."/>
            <person name="Osoegawa K."/>
            <person name="de Jong P."/>
            <person name="Lindberg D.R."/>
            <person name="Seaver E.C."/>
            <person name="Weisblat D.A."/>
            <person name="Putnam N.H."/>
            <person name="Grigoriev I.V."/>
            <person name="Rokhsar D.S."/>
        </authorList>
    </citation>
    <scope>NUCLEOTIDE SEQUENCE</scope>
    <source>
        <strain evidence="5">I ESC-2004</strain>
    </source>
</reference>
<proteinExistence type="predicted"/>
<evidence type="ECO:0000313" key="5">
    <source>
        <dbReference type="Proteomes" id="UP000014760"/>
    </source>
</evidence>
<dbReference type="HOGENOM" id="CLU_1143489_0_0_1"/>
<evidence type="ECO:0000256" key="2">
    <source>
        <dbReference type="SAM" id="SignalP"/>
    </source>
</evidence>
<dbReference type="EnsemblMetazoa" id="CapteT225146">
    <property type="protein sequence ID" value="CapteP225146"/>
    <property type="gene ID" value="CapteG225146"/>
</dbReference>